<accession>A0A3B0V340</accession>
<evidence type="ECO:0000313" key="2">
    <source>
        <dbReference type="EMBL" id="VAW37401.1"/>
    </source>
</evidence>
<dbReference type="InterPro" id="IPR043519">
    <property type="entry name" value="NT_sf"/>
</dbReference>
<dbReference type="GO" id="GO:0016779">
    <property type="term" value="F:nucleotidyltransferase activity"/>
    <property type="evidence" value="ECO:0007669"/>
    <property type="project" value="InterPro"/>
</dbReference>
<reference evidence="2" key="1">
    <citation type="submission" date="2018-06" db="EMBL/GenBank/DDBJ databases">
        <authorList>
            <person name="Zhirakovskaya E."/>
        </authorList>
    </citation>
    <scope>NUCLEOTIDE SEQUENCE</scope>
</reference>
<gene>
    <name evidence="2" type="ORF">MNBD_CHLOROFLEXI01-1718</name>
</gene>
<dbReference type="PANTHER" id="PTHR33933">
    <property type="entry name" value="NUCLEOTIDYLTRANSFERASE"/>
    <property type="match status" value="1"/>
</dbReference>
<organism evidence="2">
    <name type="scientific">hydrothermal vent metagenome</name>
    <dbReference type="NCBI Taxonomy" id="652676"/>
    <lineage>
        <taxon>unclassified sequences</taxon>
        <taxon>metagenomes</taxon>
        <taxon>ecological metagenomes</taxon>
    </lineage>
</organism>
<protein>
    <recommendedName>
        <fullName evidence="1">Polymerase nucleotidyl transferase domain-containing protein</fullName>
    </recommendedName>
</protein>
<dbReference type="InterPro" id="IPR002934">
    <property type="entry name" value="Polymerase_NTP_transf_dom"/>
</dbReference>
<dbReference type="SUPFAM" id="SSF81301">
    <property type="entry name" value="Nucleotidyltransferase"/>
    <property type="match status" value="1"/>
</dbReference>
<sequence>MIRQELPKHLEQREHNAIFDCSQRLKVKLANSLVNLQLFGSKARGDFNEDSDIDLLVIIAGLKPPIRWLIYEVAADCSLQYDVLINTHVLDKQRWDEIERHQDTLWREIERDGVPLLDLTPITAQ</sequence>
<evidence type="ECO:0000259" key="1">
    <source>
        <dbReference type="Pfam" id="PF01909"/>
    </source>
</evidence>
<dbReference type="EMBL" id="UOEU01000664">
    <property type="protein sequence ID" value="VAW37401.1"/>
    <property type="molecule type" value="Genomic_DNA"/>
</dbReference>
<feature type="domain" description="Polymerase nucleotidyl transferase" evidence="1">
    <location>
        <begin position="33"/>
        <end position="64"/>
    </location>
</feature>
<dbReference type="InterPro" id="IPR052548">
    <property type="entry name" value="Type_VII_TA_antitoxin"/>
</dbReference>
<dbReference type="Gene3D" id="3.30.460.10">
    <property type="entry name" value="Beta Polymerase, domain 2"/>
    <property type="match status" value="1"/>
</dbReference>
<dbReference type="AlphaFoldDB" id="A0A3B0V340"/>
<proteinExistence type="predicted"/>
<dbReference type="PANTHER" id="PTHR33933:SF1">
    <property type="entry name" value="PROTEIN ADENYLYLTRANSFERASE MNTA-RELATED"/>
    <property type="match status" value="1"/>
</dbReference>
<name>A0A3B0V340_9ZZZZ</name>
<dbReference type="CDD" id="cd05403">
    <property type="entry name" value="NT_KNTase_like"/>
    <property type="match status" value="1"/>
</dbReference>
<dbReference type="Pfam" id="PF01909">
    <property type="entry name" value="NTP_transf_2"/>
    <property type="match status" value="1"/>
</dbReference>